<dbReference type="HOGENOM" id="CLU_2230463_0_0_2"/>
<dbReference type="GeneID" id="13795503"/>
<dbReference type="InterPro" id="IPR050301">
    <property type="entry name" value="NTE"/>
</dbReference>
<dbReference type="InParanoid" id="K0IE48"/>
<dbReference type="SUPFAM" id="SSF52151">
    <property type="entry name" value="FabD/lysophospholipase-like"/>
    <property type="match status" value="1"/>
</dbReference>
<dbReference type="OrthoDB" id="9032at2157"/>
<dbReference type="Gene3D" id="3.40.1090.10">
    <property type="entry name" value="Cytosolic phospholipase A2 catalytic domain"/>
    <property type="match status" value="1"/>
</dbReference>
<sequence length="105" mass="11423">MVRDHGIENVLVLQGGGSLGAFSCGVFKAFAERNINIEILAGTSIGGINAAIIAGSKDRHPEVALEQFWLELAETSVDLTPRWEPPIDNESGSYYQYLAISHHQL</sequence>
<protein>
    <submittedName>
        <fullName evidence="5">Putative pyridine nucleotide-disulfide oxidoreductase family protein</fullName>
    </submittedName>
</protein>
<dbReference type="InterPro" id="IPR002641">
    <property type="entry name" value="PNPLA_dom"/>
</dbReference>
<feature type="domain" description="PNPLA" evidence="4">
    <location>
        <begin position="11"/>
        <end position="105"/>
    </location>
</feature>
<dbReference type="RefSeq" id="WP_015018589.1">
    <property type="nucleotide sequence ID" value="NC_018719.1"/>
</dbReference>
<dbReference type="GO" id="GO:0016042">
    <property type="term" value="P:lipid catabolic process"/>
    <property type="evidence" value="ECO:0007669"/>
    <property type="project" value="UniProtKB-KW"/>
</dbReference>
<proteinExistence type="predicted"/>
<evidence type="ECO:0000259" key="4">
    <source>
        <dbReference type="PROSITE" id="PS51635"/>
    </source>
</evidence>
<keyword evidence="3" id="KW-0443">Lipid metabolism</keyword>
<dbReference type="KEGG" id="nga:Ngar_c11080"/>
<reference evidence="5 6" key="1">
    <citation type="journal article" date="2012" name="Environ. Microbiol.">
        <title>The genome of the ammonia-oxidizing Candidatus Nitrososphaera gargensis: insights into metabolic versatility and environmental adaptations.</title>
        <authorList>
            <person name="Spang A."/>
            <person name="Poehlein A."/>
            <person name="Offre P."/>
            <person name="Zumbragel S."/>
            <person name="Haider S."/>
            <person name="Rychlik N."/>
            <person name="Nowka B."/>
            <person name="Schmeisser C."/>
            <person name="Lebedeva E.V."/>
            <person name="Rattei T."/>
            <person name="Bohm C."/>
            <person name="Schmid M."/>
            <person name="Galushko A."/>
            <person name="Hatzenpichler R."/>
            <person name="Weinmaier T."/>
            <person name="Daniel R."/>
            <person name="Schleper C."/>
            <person name="Spieck E."/>
            <person name="Streit W."/>
            <person name="Wagner M."/>
        </authorList>
    </citation>
    <scope>NUCLEOTIDE SEQUENCE [LARGE SCALE GENOMIC DNA]</scope>
    <source>
        <strain evidence="6">Ga9.2</strain>
    </source>
</reference>
<name>K0IE48_NITGG</name>
<dbReference type="GO" id="GO:0016787">
    <property type="term" value="F:hydrolase activity"/>
    <property type="evidence" value="ECO:0007669"/>
    <property type="project" value="UniProtKB-KW"/>
</dbReference>
<dbReference type="InterPro" id="IPR016035">
    <property type="entry name" value="Acyl_Trfase/lysoPLipase"/>
</dbReference>
<dbReference type="PANTHER" id="PTHR14226">
    <property type="entry name" value="NEUROPATHY TARGET ESTERASE/SWISS CHEESE D.MELANOGASTER"/>
    <property type="match status" value="1"/>
</dbReference>
<evidence type="ECO:0000256" key="1">
    <source>
        <dbReference type="ARBA" id="ARBA00022801"/>
    </source>
</evidence>
<evidence type="ECO:0000313" key="5">
    <source>
        <dbReference type="EMBL" id="AFU58050.1"/>
    </source>
</evidence>
<dbReference type="STRING" id="1237085.Ngar_c11080"/>
<dbReference type="Proteomes" id="UP000008037">
    <property type="component" value="Chromosome"/>
</dbReference>
<dbReference type="Pfam" id="PF01734">
    <property type="entry name" value="Patatin"/>
    <property type="match status" value="1"/>
</dbReference>
<gene>
    <name evidence="5" type="ordered locus">Ngar_c11080</name>
</gene>
<dbReference type="PANTHER" id="PTHR14226:SF57">
    <property type="entry name" value="BLR7027 PROTEIN"/>
    <property type="match status" value="1"/>
</dbReference>
<keyword evidence="2" id="KW-0442">Lipid degradation</keyword>
<keyword evidence="1" id="KW-0378">Hydrolase</keyword>
<evidence type="ECO:0000256" key="2">
    <source>
        <dbReference type="ARBA" id="ARBA00022963"/>
    </source>
</evidence>
<dbReference type="BioCyc" id="CNIT1237085:G1324-1106-MONOMER"/>
<keyword evidence="6" id="KW-1185">Reference proteome</keyword>
<evidence type="ECO:0000256" key="3">
    <source>
        <dbReference type="ARBA" id="ARBA00023098"/>
    </source>
</evidence>
<dbReference type="AlphaFoldDB" id="K0IE48"/>
<dbReference type="PROSITE" id="PS51635">
    <property type="entry name" value="PNPLA"/>
    <property type="match status" value="1"/>
</dbReference>
<dbReference type="EMBL" id="CP002408">
    <property type="protein sequence ID" value="AFU58050.1"/>
    <property type="molecule type" value="Genomic_DNA"/>
</dbReference>
<dbReference type="PROSITE" id="PS51257">
    <property type="entry name" value="PROKAR_LIPOPROTEIN"/>
    <property type="match status" value="1"/>
</dbReference>
<evidence type="ECO:0000313" key="6">
    <source>
        <dbReference type="Proteomes" id="UP000008037"/>
    </source>
</evidence>
<organism evidence="5 6">
    <name type="scientific">Nitrososphaera gargensis (strain Ga9.2)</name>
    <dbReference type="NCBI Taxonomy" id="1237085"/>
    <lineage>
        <taxon>Archaea</taxon>
        <taxon>Nitrososphaerota</taxon>
        <taxon>Nitrososphaeria</taxon>
        <taxon>Nitrososphaerales</taxon>
        <taxon>Nitrososphaeraceae</taxon>
        <taxon>Nitrososphaera</taxon>
    </lineage>
</organism>
<accession>K0IE48</accession>